<dbReference type="AlphaFoldDB" id="A0A4Q2R693"/>
<keyword evidence="2" id="KW-1185">Reference proteome</keyword>
<dbReference type="EMBL" id="QYBC01000026">
    <property type="protein sequence ID" value="RYB01882.1"/>
    <property type="molecule type" value="Genomic_DNA"/>
</dbReference>
<accession>A0A4Q2R693</accession>
<gene>
    <name evidence="1" type="ORF">D3272_23555</name>
</gene>
<protein>
    <submittedName>
        <fullName evidence="1">Uncharacterized protein</fullName>
    </submittedName>
</protein>
<name>A0A4Q2R693_9HYPH</name>
<evidence type="ECO:0000313" key="2">
    <source>
        <dbReference type="Proteomes" id="UP000289411"/>
    </source>
</evidence>
<evidence type="ECO:0000313" key="1">
    <source>
        <dbReference type="EMBL" id="RYB01882.1"/>
    </source>
</evidence>
<reference evidence="1 2" key="2">
    <citation type="submission" date="2019-02" db="EMBL/GenBank/DDBJ databases">
        <title>'Lichenibacterium ramalinii' gen. nov. sp. nov., 'Lichenibacterium minor' gen. nov. sp. nov.</title>
        <authorList>
            <person name="Pankratov T."/>
        </authorList>
    </citation>
    <scope>NUCLEOTIDE SEQUENCE [LARGE SCALE GENOMIC DNA]</scope>
    <source>
        <strain evidence="1 2">RmlP001</strain>
    </source>
</reference>
<organism evidence="1 2">
    <name type="scientific">Lichenibacterium ramalinae</name>
    <dbReference type="NCBI Taxonomy" id="2316527"/>
    <lineage>
        <taxon>Bacteria</taxon>
        <taxon>Pseudomonadati</taxon>
        <taxon>Pseudomonadota</taxon>
        <taxon>Alphaproteobacteria</taxon>
        <taxon>Hyphomicrobiales</taxon>
        <taxon>Lichenihabitantaceae</taxon>
        <taxon>Lichenibacterium</taxon>
    </lineage>
</organism>
<sequence length="166" mass="17475">MPIKVGGIDFDFTAALLGGNHSTDLVLVVEMGTGLDKRARQKVEGVARALDVMGSRRPLTTVVVGSRPSAEDLSGMARVCRVLPVEHLLDEADLRNRLAVLLPLRLPDPAADDVLAGGDAVPETHDEMSAALVAASLRGEAAVARLLHSLVAEPFAEAWHDRGGSS</sequence>
<dbReference type="Proteomes" id="UP000289411">
    <property type="component" value="Unassembled WGS sequence"/>
</dbReference>
<reference evidence="1 2" key="1">
    <citation type="submission" date="2018-09" db="EMBL/GenBank/DDBJ databases">
        <authorList>
            <person name="Grouzdev D.S."/>
            <person name="Krutkina M.S."/>
        </authorList>
    </citation>
    <scope>NUCLEOTIDE SEQUENCE [LARGE SCALE GENOMIC DNA]</scope>
    <source>
        <strain evidence="1 2">RmlP001</strain>
    </source>
</reference>
<comment type="caution">
    <text evidence="1">The sequence shown here is derived from an EMBL/GenBank/DDBJ whole genome shotgun (WGS) entry which is preliminary data.</text>
</comment>
<proteinExistence type="predicted"/>